<evidence type="ECO:0000256" key="4">
    <source>
        <dbReference type="ARBA" id="ARBA00035204"/>
    </source>
</evidence>
<reference evidence="8" key="1">
    <citation type="submission" date="2017-09" db="EMBL/GenBank/DDBJ databases">
        <title>Depth-based differentiation of microbial function through sediment-hosted aquifers and enrichment of novel symbionts in the deep terrestrial subsurface.</title>
        <authorList>
            <person name="Probst A.J."/>
            <person name="Ladd B."/>
            <person name="Jarett J.K."/>
            <person name="Geller-Mcgrath D.E."/>
            <person name="Sieber C.M.K."/>
            <person name="Emerson J.B."/>
            <person name="Anantharaman K."/>
            <person name="Thomas B.C."/>
            <person name="Malmstrom R."/>
            <person name="Stieglmeier M."/>
            <person name="Klingl A."/>
            <person name="Woyke T."/>
            <person name="Ryan C.M."/>
            <person name="Banfield J.F."/>
        </authorList>
    </citation>
    <scope>NUCLEOTIDE SEQUENCE [LARGE SCALE GENOMIC DNA]</scope>
</reference>
<dbReference type="Pfam" id="PF00831">
    <property type="entry name" value="Ribosomal_L29"/>
    <property type="match status" value="1"/>
</dbReference>
<dbReference type="GO" id="GO:0003735">
    <property type="term" value="F:structural constituent of ribosome"/>
    <property type="evidence" value="ECO:0007669"/>
    <property type="project" value="InterPro"/>
</dbReference>
<gene>
    <name evidence="5 7" type="primary">rpmC</name>
    <name evidence="7" type="ORF">COT80_03090</name>
</gene>
<evidence type="ECO:0000256" key="5">
    <source>
        <dbReference type="HAMAP-Rule" id="MF_00374"/>
    </source>
</evidence>
<sequence length="64" mass="7536">MDIKEIKNKPASELHHLLDELRKKLDELNFKVSQNQVKNIREIRVIKKDIAKVMTVLGENKKVK</sequence>
<protein>
    <recommendedName>
        <fullName evidence="4 5">Large ribosomal subunit protein uL29</fullName>
    </recommendedName>
</protein>
<dbReference type="GO" id="GO:1990904">
    <property type="term" value="C:ribonucleoprotein complex"/>
    <property type="evidence" value="ECO:0007669"/>
    <property type="project" value="UniProtKB-KW"/>
</dbReference>
<dbReference type="AlphaFoldDB" id="A0A2H0W2Z2"/>
<dbReference type="GO" id="GO:0006412">
    <property type="term" value="P:translation"/>
    <property type="evidence" value="ECO:0007669"/>
    <property type="project" value="UniProtKB-UniRule"/>
</dbReference>
<dbReference type="Gene3D" id="1.10.287.310">
    <property type="match status" value="1"/>
</dbReference>
<name>A0A2H0W2Z2_9BACT</name>
<evidence type="ECO:0000313" key="7">
    <source>
        <dbReference type="EMBL" id="PIS05732.1"/>
    </source>
</evidence>
<dbReference type="NCBIfam" id="TIGR00012">
    <property type="entry name" value="L29"/>
    <property type="match status" value="1"/>
</dbReference>
<evidence type="ECO:0000256" key="6">
    <source>
        <dbReference type="SAM" id="Coils"/>
    </source>
</evidence>
<comment type="caution">
    <text evidence="7">The sequence shown here is derived from an EMBL/GenBank/DDBJ whole genome shotgun (WGS) entry which is preliminary data.</text>
</comment>
<comment type="similarity">
    <text evidence="1 5">Belongs to the universal ribosomal protein uL29 family.</text>
</comment>
<dbReference type="InterPro" id="IPR036049">
    <property type="entry name" value="Ribosomal_uL29_sf"/>
</dbReference>
<keyword evidence="2 5" id="KW-0689">Ribosomal protein</keyword>
<evidence type="ECO:0000313" key="8">
    <source>
        <dbReference type="Proteomes" id="UP000229056"/>
    </source>
</evidence>
<dbReference type="SUPFAM" id="SSF46561">
    <property type="entry name" value="Ribosomal protein L29 (L29p)"/>
    <property type="match status" value="1"/>
</dbReference>
<evidence type="ECO:0000256" key="2">
    <source>
        <dbReference type="ARBA" id="ARBA00022980"/>
    </source>
</evidence>
<feature type="coiled-coil region" evidence="6">
    <location>
        <begin position="11"/>
        <end position="38"/>
    </location>
</feature>
<organism evidence="7 8">
    <name type="scientific">Candidatus Buchananbacteria bacterium CG10_big_fil_rev_8_21_14_0_10_33_19</name>
    <dbReference type="NCBI Taxonomy" id="1974525"/>
    <lineage>
        <taxon>Bacteria</taxon>
        <taxon>Candidatus Buchananiibacteriota</taxon>
    </lineage>
</organism>
<keyword evidence="3 5" id="KW-0687">Ribonucleoprotein</keyword>
<dbReference type="CDD" id="cd00427">
    <property type="entry name" value="Ribosomal_L29_HIP"/>
    <property type="match status" value="1"/>
</dbReference>
<dbReference type="EMBL" id="PEZY01000012">
    <property type="protein sequence ID" value="PIS05732.1"/>
    <property type="molecule type" value="Genomic_DNA"/>
</dbReference>
<dbReference type="GO" id="GO:0005840">
    <property type="term" value="C:ribosome"/>
    <property type="evidence" value="ECO:0007669"/>
    <property type="project" value="UniProtKB-KW"/>
</dbReference>
<dbReference type="HAMAP" id="MF_00374">
    <property type="entry name" value="Ribosomal_uL29"/>
    <property type="match status" value="1"/>
</dbReference>
<proteinExistence type="inferred from homology"/>
<accession>A0A2H0W2Z2</accession>
<evidence type="ECO:0000256" key="1">
    <source>
        <dbReference type="ARBA" id="ARBA00009254"/>
    </source>
</evidence>
<dbReference type="Proteomes" id="UP000229056">
    <property type="component" value="Unassembled WGS sequence"/>
</dbReference>
<evidence type="ECO:0000256" key="3">
    <source>
        <dbReference type="ARBA" id="ARBA00023274"/>
    </source>
</evidence>
<dbReference type="InterPro" id="IPR001854">
    <property type="entry name" value="Ribosomal_uL29"/>
</dbReference>
<keyword evidence="6" id="KW-0175">Coiled coil</keyword>